<dbReference type="PANTHER" id="PTHR37984:SF5">
    <property type="entry name" value="PROTEIN NYNRIN-LIKE"/>
    <property type="match status" value="1"/>
</dbReference>
<keyword evidence="4" id="KW-1185">Reference proteome</keyword>
<dbReference type="InterPro" id="IPR041588">
    <property type="entry name" value="Integrase_H2C2"/>
</dbReference>
<dbReference type="OrthoDB" id="3863715at2759"/>
<feature type="non-terminal residue" evidence="3">
    <location>
        <position position="295"/>
    </location>
</feature>
<name>A0A443RV47_9ACAR</name>
<evidence type="ECO:0000256" key="1">
    <source>
        <dbReference type="ARBA" id="ARBA00012493"/>
    </source>
</evidence>
<dbReference type="EC" id="2.7.7.49" evidence="1"/>
<evidence type="ECO:0000313" key="4">
    <source>
        <dbReference type="Proteomes" id="UP000288716"/>
    </source>
</evidence>
<protein>
    <recommendedName>
        <fullName evidence="1">RNA-directed DNA polymerase</fullName>
        <ecNumber evidence="1">2.7.7.49</ecNumber>
    </recommendedName>
</protein>
<evidence type="ECO:0000259" key="2">
    <source>
        <dbReference type="Pfam" id="PF17921"/>
    </source>
</evidence>
<dbReference type="SUPFAM" id="SSF56672">
    <property type="entry name" value="DNA/RNA polymerases"/>
    <property type="match status" value="1"/>
</dbReference>
<dbReference type="AlphaFoldDB" id="A0A443RV47"/>
<gene>
    <name evidence="3" type="ORF">B4U80_01022</name>
</gene>
<evidence type="ECO:0000313" key="3">
    <source>
        <dbReference type="EMBL" id="RWS19247.1"/>
    </source>
</evidence>
<dbReference type="Gene3D" id="3.30.70.270">
    <property type="match status" value="1"/>
</dbReference>
<dbReference type="VEuPathDB" id="VectorBase:LDEU012793"/>
<feature type="non-terminal residue" evidence="3">
    <location>
        <position position="1"/>
    </location>
</feature>
<feature type="domain" description="Integrase zinc-binding" evidence="2">
    <location>
        <begin position="207"/>
        <end position="262"/>
    </location>
</feature>
<proteinExistence type="predicted"/>
<organism evidence="3 4">
    <name type="scientific">Leptotrombidium deliense</name>
    <dbReference type="NCBI Taxonomy" id="299467"/>
    <lineage>
        <taxon>Eukaryota</taxon>
        <taxon>Metazoa</taxon>
        <taxon>Ecdysozoa</taxon>
        <taxon>Arthropoda</taxon>
        <taxon>Chelicerata</taxon>
        <taxon>Arachnida</taxon>
        <taxon>Acari</taxon>
        <taxon>Acariformes</taxon>
        <taxon>Trombidiformes</taxon>
        <taxon>Prostigmata</taxon>
        <taxon>Anystina</taxon>
        <taxon>Parasitengona</taxon>
        <taxon>Trombiculoidea</taxon>
        <taxon>Trombiculidae</taxon>
        <taxon>Leptotrombidium</taxon>
    </lineage>
</organism>
<dbReference type="GO" id="GO:0003964">
    <property type="term" value="F:RNA-directed DNA polymerase activity"/>
    <property type="evidence" value="ECO:0007669"/>
    <property type="project" value="UniProtKB-EC"/>
</dbReference>
<dbReference type="EMBL" id="NCKV01028441">
    <property type="protein sequence ID" value="RWS19247.1"/>
    <property type="molecule type" value="Genomic_DNA"/>
</dbReference>
<dbReference type="STRING" id="299467.A0A443RV47"/>
<accession>A0A443RV47</accession>
<dbReference type="Pfam" id="PF17921">
    <property type="entry name" value="Integrase_H2C2"/>
    <property type="match status" value="1"/>
</dbReference>
<dbReference type="InterPro" id="IPR050951">
    <property type="entry name" value="Retrovirus_Pol_polyprotein"/>
</dbReference>
<dbReference type="Gene3D" id="3.10.10.10">
    <property type="entry name" value="HIV Type 1 Reverse Transcriptase, subunit A, domain 1"/>
    <property type="match status" value="1"/>
</dbReference>
<sequence>KAKGIIQDSNSEYGSPVVLVKNEGNESTPKRLCIDYRELNKKIRDDNYPMKHMDDVIEGVMSTDPVLFSAMDIKMAFLTMKIRAGDEHITAFVTQDGQFESETGYIIELQEFNFVVKHRKGSQNVVADALSRQFDNEAVCLAIVVAKDRRLKVLQEEDNECVAIIKVIENAPRTKTERKLCEQYLIVDGILCSQAEVNGKIKTRIVIPKKLQGTVLDLVHDRSGHGDFKRTFAKLSERWFWKGYSVDTKSHVKSCEVCQKMNWKTTKPEGLMTARRVPKTPFEAVSVDHFGPLEV</sequence>
<comment type="caution">
    <text evidence="3">The sequence shown here is derived from an EMBL/GenBank/DDBJ whole genome shotgun (WGS) entry which is preliminary data.</text>
</comment>
<dbReference type="FunFam" id="1.10.340.70:FF:000001">
    <property type="entry name" value="Retrovirus-related Pol polyprotein from transposon gypsy-like Protein"/>
    <property type="match status" value="1"/>
</dbReference>
<dbReference type="InterPro" id="IPR043128">
    <property type="entry name" value="Rev_trsase/Diguanyl_cyclase"/>
</dbReference>
<reference evidence="3 4" key="1">
    <citation type="journal article" date="2018" name="Gigascience">
        <title>Genomes of trombidid mites reveal novel predicted allergens and laterally-transferred genes associated with secondary metabolism.</title>
        <authorList>
            <person name="Dong X."/>
            <person name="Chaisiri K."/>
            <person name="Xia D."/>
            <person name="Armstrong S.D."/>
            <person name="Fang Y."/>
            <person name="Donnelly M.J."/>
            <person name="Kadowaki T."/>
            <person name="McGarry J.W."/>
            <person name="Darby A.C."/>
            <person name="Makepeace B.L."/>
        </authorList>
    </citation>
    <scope>NUCLEOTIDE SEQUENCE [LARGE SCALE GENOMIC DNA]</scope>
    <source>
        <strain evidence="3">UoL-UT</strain>
    </source>
</reference>
<dbReference type="Proteomes" id="UP000288716">
    <property type="component" value="Unassembled WGS sequence"/>
</dbReference>
<dbReference type="PANTHER" id="PTHR37984">
    <property type="entry name" value="PROTEIN CBG26694"/>
    <property type="match status" value="1"/>
</dbReference>
<dbReference type="InterPro" id="IPR043502">
    <property type="entry name" value="DNA/RNA_pol_sf"/>
</dbReference>
<dbReference type="Gene3D" id="1.10.340.70">
    <property type="match status" value="1"/>
</dbReference>